<organism evidence="5 6">
    <name type="scientific">Pseudomonas piscis</name>
    <dbReference type="NCBI Taxonomy" id="2614538"/>
    <lineage>
        <taxon>Bacteria</taxon>
        <taxon>Pseudomonadati</taxon>
        <taxon>Pseudomonadota</taxon>
        <taxon>Gammaproteobacteria</taxon>
        <taxon>Pseudomonadales</taxon>
        <taxon>Pseudomonadaceae</taxon>
        <taxon>Pseudomonas</taxon>
    </lineage>
</organism>
<dbReference type="PROSITE" id="PS01124">
    <property type="entry name" value="HTH_ARAC_FAMILY_2"/>
    <property type="match status" value="1"/>
</dbReference>
<evidence type="ECO:0000313" key="6">
    <source>
        <dbReference type="Proteomes" id="UP000486534"/>
    </source>
</evidence>
<proteinExistence type="predicted"/>
<protein>
    <submittedName>
        <fullName evidence="5">Helix-turn-helix domain-containing protein</fullName>
    </submittedName>
</protein>
<dbReference type="InterPro" id="IPR009057">
    <property type="entry name" value="Homeodomain-like_sf"/>
</dbReference>
<dbReference type="SMART" id="SM00342">
    <property type="entry name" value="HTH_ARAC"/>
    <property type="match status" value="1"/>
</dbReference>
<dbReference type="EMBL" id="WHUV01000002">
    <property type="protein sequence ID" value="MQA54395.1"/>
    <property type="molecule type" value="Genomic_DNA"/>
</dbReference>
<dbReference type="InterPro" id="IPR020449">
    <property type="entry name" value="Tscrpt_reg_AraC-type_HTH"/>
</dbReference>
<evidence type="ECO:0000259" key="4">
    <source>
        <dbReference type="PROSITE" id="PS01124"/>
    </source>
</evidence>
<dbReference type="InterPro" id="IPR018060">
    <property type="entry name" value="HTH_AraC"/>
</dbReference>
<dbReference type="AlphaFoldDB" id="A0A7X1PLW9"/>
<gene>
    <name evidence="5" type="ORF">GDH07_13855</name>
</gene>
<dbReference type="Pfam" id="PF12833">
    <property type="entry name" value="HTH_18"/>
    <property type="match status" value="1"/>
</dbReference>
<evidence type="ECO:0000256" key="1">
    <source>
        <dbReference type="ARBA" id="ARBA00023015"/>
    </source>
</evidence>
<dbReference type="Gene3D" id="1.10.10.60">
    <property type="entry name" value="Homeodomain-like"/>
    <property type="match status" value="1"/>
</dbReference>
<dbReference type="GO" id="GO:0000976">
    <property type="term" value="F:transcription cis-regulatory region binding"/>
    <property type="evidence" value="ECO:0007669"/>
    <property type="project" value="TreeGrafter"/>
</dbReference>
<dbReference type="GO" id="GO:0005829">
    <property type="term" value="C:cytosol"/>
    <property type="evidence" value="ECO:0007669"/>
    <property type="project" value="TreeGrafter"/>
</dbReference>
<dbReference type="RefSeq" id="WP_152897904.1">
    <property type="nucleotide sequence ID" value="NZ_WHUV01000002.1"/>
</dbReference>
<dbReference type="PRINTS" id="PR00032">
    <property type="entry name" value="HTHARAC"/>
</dbReference>
<comment type="caution">
    <text evidence="5">The sequence shown here is derived from an EMBL/GenBank/DDBJ whole genome shotgun (WGS) entry which is preliminary data.</text>
</comment>
<name>A0A7X1PLW9_9PSED</name>
<reference evidence="5 6" key="1">
    <citation type="submission" date="2019-10" db="EMBL/GenBank/DDBJ databases">
        <title>Pseudomonas dajingensis sp. nov., isolated from the profound head ulcers of farmed Murray cod (Maccullochella peelii peelii).</title>
        <authorList>
            <person name="Liu Y."/>
        </authorList>
    </citation>
    <scope>NUCLEOTIDE SEQUENCE [LARGE SCALE GENOMIC DNA]</scope>
    <source>
        <strain evidence="5 6">MC042</strain>
    </source>
</reference>
<sequence length="338" mass="38075">MFRPPTQAWSVRTVLSEDFFRRFSPLFAPHLEALGIDDLLLQQADVEIPGEQYIALWEAASKDNPNIGLELGGRTEANDFGALGHALHCATSVEMALRTLQRFIVVFSQESTINVQCNSRSASVEYLVNAPAILYRRQDSEFAIASILRQFELITGSAIKPLRVDFEHDKPADVSVHKRVFQCPVHFRQPSNRIHFAADAMRLPVAHGNERLYQALVPYLEQERQNRSIGDEILLQVSHLIATGMSSGALSLDDVSQQLGLNRRTLQRRLKDQDIEFSSLTEDVRRGMAMAYMRGSDYSVTEISLLVGYAESSSFTRAFRRWTGLSPQQYRASCLPQG</sequence>
<dbReference type="GO" id="GO:0003700">
    <property type="term" value="F:DNA-binding transcription factor activity"/>
    <property type="evidence" value="ECO:0007669"/>
    <property type="project" value="InterPro"/>
</dbReference>
<evidence type="ECO:0000256" key="2">
    <source>
        <dbReference type="ARBA" id="ARBA00023125"/>
    </source>
</evidence>
<evidence type="ECO:0000313" key="5">
    <source>
        <dbReference type="EMBL" id="MQA54395.1"/>
    </source>
</evidence>
<keyword evidence="3" id="KW-0804">Transcription</keyword>
<dbReference type="PANTHER" id="PTHR47894:SF4">
    <property type="entry name" value="HTH-TYPE TRANSCRIPTIONAL REGULATOR GADX"/>
    <property type="match status" value="1"/>
</dbReference>
<evidence type="ECO:0000256" key="3">
    <source>
        <dbReference type="ARBA" id="ARBA00023163"/>
    </source>
</evidence>
<keyword evidence="2" id="KW-0238">DNA-binding</keyword>
<dbReference type="Proteomes" id="UP000486534">
    <property type="component" value="Unassembled WGS sequence"/>
</dbReference>
<feature type="domain" description="HTH araC/xylS-type" evidence="4">
    <location>
        <begin position="235"/>
        <end position="333"/>
    </location>
</feature>
<dbReference type="SUPFAM" id="SSF46689">
    <property type="entry name" value="Homeodomain-like"/>
    <property type="match status" value="1"/>
</dbReference>
<dbReference type="PANTHER" id="PTHR47894">
    <property type="entry name" value="HTH-TYPE TRANSCRIPTIONAL REGULATOR GADX"/>
    <property type="match status" value="1"/>
</dbReference>
<dbReference type="Pfam" id="PF12625">
    <property type="entry name" value="Arabinose_bd"/>
    <property type="match status" value="1"/>
</dbReference>
<dbReference type="InterPro" id="IPR032687">
    <property type="entry name" value="AraC-type_N"/>
</dbReference>
<accession>A0A7X1PLW9</accession>
<keyword evidence="1" id="KW-0805">Transcription regulation</keyword>